<keyword evidence="6" id="KW-1185">Reference proteome</keyword>
<comment type="subcellular location">
    <subcellularLocation>
        <location evidence="1">Mitochondrion</location>
    </subcellularLocation>
</comment>
<proteinExistence type="predicted"/>
<evidence type="ECO:0000256" key="2">
    <source>
        <dbReference type="ARBA" id="ARBA00022576"/>
    </source>
</evidence>
<dbReference type="PANTHER" id="PTHR42684:SF3">
    <property type="entry name" value="ADENOSYLMETHIONINE-8-AMINO-7-OXONONANOATE AMINOTRANSFERASE"/>
    <property type="match status" value="1"/>
</dbReference>
<dbReference type="Gene3D" id="3.90.1150.10">
    <property type="entry name" value="Aspartate Aminotransferase, domain 1"/>
    <property type="match status" value="1"/>
</dbReference>
<dbReference type="GO" id="GO:0004141">
    <property type="term" value="F:dethiobiotin synthase activity"/>
    <property type="evidence" value="ECO:0007669"/>
    <property type="project" value="TreeGrafter"/>
</dbReference>
<dbReference type="InterPro" id="IPR005814">
    <property type="entry name" value="Aminotrans_3"/>
</dbReference>
<dbReference type="SUPFAM" id="SSF53383">
    <property type="entry name" value="PLP-dependent transferases"/>
    <property type="match status" value="1"/>
</dbReference>
<dbReference type="CDD" id="cd03109">
    <property type="entry name" value="DTBS"/>
    <property type="match status" value="1"/>
</dbReference>
<keyword evidence="3" id="KW-0808">Transferase</keyword>
<dbReference type="Proteomes" id="UP000018144">
    <property type="component" value="Unassembled WGS sequence"/>
</dbReference>
<dbReference type="Pfam" id="PF13500">
    <property type="entry name" value="AAA_26"/>
    <property type="match status" value="1"/>
</dbReference>
<dbReference type="InterPro" id="IPR015422">
    <property type="entry name" value="PyrdxlP-dep_Trfase_small"/>
</dbReference>
<accession>U4KXR7</accession>
<dbReference type="PANTHER" id="PTHR42684">
    <property type="entry name" value="ADENOSYLMETHIONINE-8-AMINO-7-OXONONANOATE AMINOTRANSFERASE"/>
    <property type="match status" value="1"/>
</dbReference>
<dbReference type="Gene3D" id="3.40.640.10">
    <property type="entry name" value="Type I PLP-dependent aspartate aminotransferase-like (Major domain)"/>
    <property type="match status" value="1"/>
</dbReference>
<dbReference type="FunFam" id="3.90.1150.10:FF:000080">
    <property type="entry name" value="Bifunctional dethiobiotin synthetase/adenosylmethionine-8-amino-7-oxononanoate aminotransferase"/>
    <property type="match status" value="1"/>
</dbReference>
<sequence>MRFPSKAISSTLSARLRAFQIYGANTNVGKTIVSTILCKALKESRDASAQLLKLEIHNVLIHQTSHVSKFSGVTTSCLWQFNDPVSPHLAVPQELNLTDSLLLDKVHNHISSLSNEKGTFILETAGGVHSPTPSGSSQADAYRPLRLPIILIADPALGGISASISAYESLHIRGYDVDRVVVFSNEPYRNDSYLSPKDVGDEEQMLEYYARTAESQELFDLIGDLHSRHAARIQDIKSMPQRAADKIWYPFTQHTSVAADNIRAIDSAHGDHFSVYTPPTVAVSEPAEESAEVLAPRYDGSASWWTQGLGHSNPELALSAAYAAGRYGHVMFPGSIHSPALKLSELLLEKLDNPRLNRVFFSDNGSTGAEVAIKMGLRASRERYGWSSEDKDIGIIGLKGAYHGDTIGAMDAADPGIYNKEVEWYKGRGFWFDFPKVGLSEGKWKVEVPGEQQQELGTSHEFGSLEDIFDISRDSTELAEKYAKYIHTQLHQAINVEGRKFGALMLEPVVLGAAGMHFCDPLFQRTLINVIRNSADLFPQAKLTPAKPAAELVASKATTAWTGLPVIHDEVFTGLYRLGSFSPSHLLHVQPDISIHAKLLTGGLLPLCTTLAGEEIFKSFLSEHKHKALLHGHSYTAHAVGCQVALDSLNIMNTMAEAGEFSIAPSEGKTQTSRDKLWSKWSSEFTTKLSHSPKVESVWALGTVLAITLKAQETGYASNASGWLMDRLKGNGIDARALGNVVYVMTSVSTEDAAVRGLEEVVKGFEEW</sequence>
<dbReference type="EMBL" id="HF935199">
    <property type="protein sequence ID" value="CCX04344.1"/>
    <property type="molecule type" value="Genomic_DNA"/>
</dbReference>
<organism evidence="5 6">
    <name type="scientific">Pyronema omphalodes (strain CBS 100304)</name>
    <name type="common">Pyronema confluens</name>
    <dbReference type="NCBI Taxonomy" id="1076935"/>
    <lineage>
        <taxon>Eukaryota</taxon>
        <taxon>Fungi</taxon>
        <taxon>Dikarya</taxon>
        <taxon>Ascomycota</taxon>
        <taxon>Pezizomycotina</taxon>
        <taxon>Pezizomycetes</taxon>
        <taxon>Pezizales</taxon>
        <taxon>Pyronemataceae</taxon>
        <taxon>Pyronema</taxon>
    </lineage>
</organism>
<dbReference type="SUPFAM" id="SSF52540">
    <property type="entry name" value="P-loop containing nucleoside triphosphate hydrolases"/>
    <property type="match status" value="1"/>
</dbReference>
<reference evidence="5 6" key="1">
    <citation type="journal article" date="2013" name="PLoS Genet.">
        <title>The genome and development-dependent transcriptomes of Pyronema confluens: a window into fungal evolution.</title>
        <authorList>
            <person name="Traeger S."/>
            <person name="Altegoer F."/>
            <person name="Freitag M."/>
            <person name="Gabaldon T."/>
            <person name="Kempken F."/>
            <person name="Kumar A."/>
            <person name="Marcet-Houben M."/>
            <person name="Poggeler S."/>
            <person name="Stajich J.E."/>
            <person name="Nowrousian M."/>
        </authorList>
    </citation>
    <scope>NUCLEOTIDE SEQUENCE [LARGE SCALE GENOMIC DNA]</scope>
    <source>
        <strain evidence="6">CBS 100304</strain>
        <tissue evidence="5">Vegetative mycelium</tissue>
    </source>
</reference>
<evidence type="ECO:0000256" key="1">
    <source>
        <dbReference type="ARBA" id="ARBA00004173"/>
    </source>
</evidence>
<dbReference type="GO" id="GO:0005739">
    <property type="term" value="C:mitochondrion"/>
    <property type="evidence" value="ECO:0007669"/>
    <property type="project" value="UniProtKB-SubCell"/>
</dbReference>
<dbReference type="InterPro" id="IPR049704">
    <property type="entry name" value="Aminotrans_3_PPA_site"/>
</dbReference>
<dbReference type="GO" id="GO:0004015">
    <property type="term" value="F:adenosylmethionine-8-amino-7-oxononanoate transaminase activity"/>
    <property type="evidence" value="ECO:0007669"/>
    <property type="project" value="TreeGrafter"/>
</dbReference>
<keyword evidence="4" id="KW-0663">Pyridoxal phosphate</keyword>
<dbReference type="InterPro" id="IPR015424">
    <property type="entry name" value="PyrdxlP-dep_Trfase"/>
</dbReference>
<dbReference type="OrthoDB" id="425114at2759"/>
<dbReference type="PROSITE" id="PS00600">
    <property type="entry name" value="AA_TRANSFER_CLASS_3"/>
    <property type="match status" value="1"/>
</dbReference>
<dbReference type="GO" id="GO:0030170">
    <property type="term" value="F:pyridoxal phosphate binding"/>
    <property type="evidence" value="ECO:0007669"/>
    <property type="project" value="InterPro"/>
</dbReference>
<evidence type="ECO:0000256" key="4">
    <source>
        <dbReference type="ARBA" id="ARBA00022898"/>
    </source>
</evidence>
<dbReference type="STRING" id="1076935.U4KXR7"/>
<evidence type="ECO:0000313" key="6">
    <source>
        <dbReference type="Proteomes" id="UP000018144"/>
    </source>
</evidence>
<dbReference type="InterPro" id="IPR015421">
    <property type="entry name" value="PyrdxlP-dep_Trfase_major"/>
</dbReference>
<dbReference type="InterPro" id="IPR027417">
    <property type="entry name" value="P-loop_NTPase"/>
</dbReference>
<dbReference type="OMA" id="KGWASRA"/>
<name>U4KXR7_PYROM</name>
<dbReference type="Gene3D" id="3.40.50.300">
    <property type="entry name" value="P-loop containing nucleotide triphosphate hydrolases"/>
    <property type="match status" value="1"/>
</dbReference>
<evidence type="ECO:0000313" key="5">
    <source>
        <dbReference type="EMBL" id="CCX04344.1"/>
    </source>
</evidence>
<dbReference type="AlphaFoldDB" id="U4KXR7"/>
<dbReference type="eggNOG" id="KOG1401">
    <property type="taxonomic scope" value="Eukaryota"/>
</dbReference>
<evidence type="ECO:0000256" key="3">
    <source>
        <dbReference type="ARBA" id="ARBA00022679"/>
    </source>
</evidence>
<dbReference type="Pfam" id="PF00202">
    <property type="entry name" value="Aminotran_3"/>
    <property type="match status" value="2"/>
</dbReference>
<dbReference type="GO" id="GO:0009102">
    <property type="term" value="P:biotin biosynthetic process"/>
    <property type="evidence" value="ECO:0007669"/>
    <property type="project" value="TreeGrafter"/>
</dbReference>
<gene>
    <name evidence="5" type="ORF">PCON_01892</name>
</gene>
<keyword evidence="2" id="KW-0032">Aminotransferase</keyword>
<protein>
    <submittedName>
        <fullName evidence="5">Similar to Biotin biosynthesis bifunctional protein BioAB acc. no. E6SRG2</fullName>
    </submittedName>
</protein>